<evidence type="ECO:0000313" key="9">
    <source>
        <dbReference type="Proteomes" id="UP001274830"/>
    </source>
</evidence>
<dbReference type="GO" id="GO:0004029">
    <property type="term" value="F:aldehyde dehydrogenase (NAD+) activity"/>
    <property type="evidence" value="ECO:0007669"/>
    <property type="project" value="UniProtKB-EC"/>
</dbReference>
<dbReference type="GO" id="GO:0046394">
    <property type="term" value="P:carboxylic acid biosynthetic process"/>
    <property type="evidence" value="ECO:0007669"/>
    <property type="project" value="UniProtKB-ARBA"/>
</dbReference>
<dbReference type="PANTHER" id="PTHR11699">
    <property type="entry name" value="ALDEHYDE DEHYDROGENASE-RELATED"/>
    <property type="match status" value="1"/>
</dbReference>
<accession>A0AAE1C0K3</accession>
<dbReference type="InterPro" id="IPR029510">
    <property type="entry name" value="Ald_DH_CS_GLU"/>
</dbReference>
<organism evidence="8 9">
    <name type="scientific">Recurvomyces mirabilis</name>
    <dbReference type="NCBI Taxonomy" id="574656"/>
    <lineage>
        <taxon>Eukaryota</taxon>
        <taxon>Fungi</taxon>
        <taxon>Dikarya</taxon>
        <taxon>Ascomycota</taxon>
        <taxon>Pezizomycotina</taxon>
        <taxon>Dothideomycetes</taxon>
        <taxon>Dothideomycetidae</taxon>
        <taxon>Mycosphaerellales</taxon>
        <taxon>Teratosphaeriaceae</taxon>
        <taxon>Recurvomyces</taxon>
    </lineage>
</organism>
<evidence type="ECO:0000256" key="3">
    <source>
        <dbReference type="ARBA" id="ARBA00024226"/>
    </source>
</evidence>
<feature type="active site" evidence="5">
    <location>
        <position position="257"/>
    </location>
</feature>
<dbReference type="Proteomes" id="UP001274830">
    <property type="component" value="Unassembled WGS sequence"/>
</dbReference>
<evidence type="ECO:0000256" key="2">
    <source>
        <dbReference type="ARBA" id="ARBA00023002"/>
    </source>
</evidence>
<keyword evidence="9" id="KW-1185">Reference proteome</keyword>
<dbReference type="FunFam" id="3.40.605.10:FF:000007">
    <property type="entry name" value="NAD/NADP-dependent betaine aldehyde dehydrogenase"/>
    <property type="match status" value="1"/>
</dbReference>
<proteinExistence type="inferred from homology"/>
<dbReference type="InterPro" id="IPR016162">
    <property type="entry name" value="Ald_DH_N"/>
</dbReference>
<dbReference type="SUPFAM" id="SSF53720">
    <property type="entry name" value="ALDH-like"/>
    <property type="match status" value="1"/>
</dbReference>
<dbReference type="EC" id="1.2.1.3" evidence="3"/>
<dbReference type="Gene3D" id="3.40.309.10">
    <property type="entry name" value="Aldehyde Dehydrogenase, Chain A, domain 2"/>
    <property type="match status" value="1"/>
</dbReference>
<dbReference type="EMBL" id="JAUTXT010000022">
    <property type="protein sequence ID" value="KAK3673960.1"/>
    <property type="molecule type" value="Genomic_DNA"/>
</dbReference>
<evidence type="ECO:0000256" key="1">
    <source>
        <dbReference type="ARBA" id="ARBA00009986"/>
    </source>
</evidence>
<dbReference type="Gene3D" id="3.40.605.10">
    <property type="entry name" value="Aldehyde Dehydrogenase, Chain A, domain 1"/>
    <property type="match status" value="1"/>
</dbReference>
<dbReference type="AlphaFoldDB" id="A0AAE1C0K3"/>
<keyword evidence="2 6" id="KW-0560">Oxidoreductase</keyword>
<dbReference type="InterPro" id="IPR015590">
    <property type="entry name" value="Aldehyde_DH_dom"/>
</dbReference>
<comment type="caution">
    <text evidence="8">The sequence shown here is derived from an EMBL/GenBank/DDBJ whole genome shotgun (WGS) entry which is preliminary data.</text>
</comment>
<name>A0AAE1C0K3_9PEZI</name>
<dbReference type="FunFam" id="3.40.309.10:FF:000012">
    <property type="entry name" value="Betaine aldehyde dehydrogenase"/>
    <property type="match status" value="1"/>
</dbReference>
<dbReference type="FunFam" id="3.40.605.10:FF:000026">
    <property type="entry name" value="Aldehyde dehydrogenase, putative"/>
    <property type="match status" value="1"/>
</dbReference>
<protein>
    <recommendedName>
        <fullName evidence="3">aldehyde dehydrogenase (NAD(+))</fullName>
        <ecNumber evidence="3">1.2.1.3</ecNumber>
    </recommendedName>
</protein>
<evidence type="ECO:0000313" key="8">
    <source>
        <dbReference type="EMBL" id="KAK3673960.1"/>
    </source>
</evidence>
<dbReference type="InterPro" id="IPR016161">
    <property type="entry name" value="Ald_DH/histidinol_DH"/>
</dbReference>
<feature type="domain" description="Aldehyde dehydrogenase" evidence="7">
    <location>
        <begin position="20"/>
        <end position="482"/>
    </location>
</feature>
<dbReference type="PROSITE" id="PS00687">
    <property type="entry name" value="ALDEHYDE_DEHYDR_GLU"/>
    <property type="match status" value="1"/>
</dbReference>
<dbReference type="Pfam" id="PF00171">
    <property type="entry name" value="Aldedh"/>
    <property type="match status" value="1"/>
</dbReference>
<comment type="catalytic activity">
    <reaction evidence="4">
        <text>an aldehyde + NAD(+) + H2O = a carboxylate + NADH + 2 H(+)</text>
        <dbReference type="Rhea" id="RHEA:16185"/>
        <dbReference type="ChEBI" id="CHEBI:15377"/>
        <dbReference type="ChEBI" id="CHEBI:15378"/>
        <dbReference type="ChEBI" id="CHEBI:17478"/>
        <dbReference type="ChEBI" id="CHEBI:29067"/>
        <dbReference type="ChEBI" id="CHEBI:57540"/>
        <dbReference type="ChEBI" id="CHEBI:57945"/>
        <dbReference type="EC" id="1.2.1.3"/>
    </reaction>
</comment>
<gene>
    <name evidence="8" type="ORF">LTR78_006162</name>
</gene>
<evidence type="ECO:0000256" key="5">
    <source>
        <dbReference type="PROSITE-ProRule" id="PRU10007"/>
    </source>
</evidence>
<dbReference type="InterPro" id="IPR016163">
    <property type="entry name" value="Ald_DH_C"/>
</dbReference>
<comment type="similarity">
    <text evidence="1 6">Belongs to the aldehyde dehydrogenase family.</text>
</comment>
<reference evidence="8" key="1">
    <citation type="submission" date="2023-07" db="EMBL/GenBank/DDBJ databases">
        <title>Black Yeasts Isolated from many extreme environments.</title>
        <authorList>
            <person name="Coleine C."/>
            <person name="Stajich J.E."/>
            <person name="Selbmann L."/>
        </authorList>
    </citation>
    <scope>NUCLEOTIDE SEQUENCE</scope>
    <source>
        <strain evidence="8">CCFEE 5485</strain>
    </source>
</reference>
<evidence type="ECO:0000256" key="4">
    <source>
        <dbReference type="ARBA" id="ARBA00049194"/>
    </source>
</evidence>
<evidence type="ECO:0000259" key="7">
    <source>
        <dbReference type="Pfam" id="PF00171"/>
    </source>
</evidence>
<evidence type="ECO:0000256" key="6">
    <source>
        <dbReference type="RuleBase" id="RU003345"/>
    </source>
</evidence>
<sequence length="494" mass="52283">MYSVSRRMSMQTNLFINGEYVPSSSGETITIHSPSDDSLVSDKVQIAGEAEVDSAVRAAKAAFPAWRDTAAAKRAAIMLKFADLLEQNAERLGKLESAAMGQPISVAKAFVAGAVGIWRYYAGYAGKVAGESFSPEADGTYKIVQYEPLGVCAGICAWNGSHVLAAWKMGPAMATGNTFILKSSEKSPLSLAAYGDLVNEAGFPPGVINIVSGAGSTGSLLANHMQIAKIAFTGSATAGRAVMAASAKSNLKHVSLELGGKSPALIFDDADLDNAVANNSDAFLRNSGQICFAASRVLVQEGIAPKFIEAIKVAFEKAGEKMGDPSLKETMFGPLADKKQFERVMSFLDEGRKEGLEYLTGGSRKGDKGTFVQPTIILKPDVKSKVFTDEIFGPVIVLRTFKTEEEAIELANDTTYGLGSTLYTADIGRALRVASKIEAGTVGINSAFSTSVQTPFGGFKQSGIGRESGKEALSEYVQPKTIHININLKPKANL</sequence>